<dbReference type="Proteomes" id="UP000673691">
    <property type="component" value="Unassembled WGS sequence"/>
</dbReference>
<name>A0A8H7ZWE5_9FUNG</name>
<accession>A0A8H7ZWE5</accession>
<organism evidence="1 2">
    <name type="scientific">Olpidium bornovanus</name>
    <dbReference type="NCBI Taxonomy" id="278681"/>
    <lineage>
        <taxon>Eukaryota</taxon>
        <taxon>Fungi</taxon>
        <taxon>Fungi incertae sedis</taxon>
        <taxon>Olpidiomycota</taxon>
        <taxon>Olpidiomycotina</taxon>
        <taxon>Olpidiomycetes</taxon>
        <taxon>Olpidiales</taxon>
        <taxon>Olpidiaceae</taxon>
        <taxon>Olpidium</taxon>
    </lineage>
</organism>
<dbReference type="OrthoDB" id="2412157at2759"/>
<evidence type="ECO:0000313" key="1">
    <source>
        <dbReference type="EMBL" id="KAG5460474.1"/>
    </source>
</evidence>
<dbReference type="InterPro" id="IPR029052">
    <property type="entry name" value="Metallo-depent_PP-like"/>
</dbReference>
<comment type="caution">
    <text evidence="1">The sequence shown here is derived from an EMBL/GenBank/DDBJ whole genome shotgun (WGS) entry which is preliminary data.</text>
</comment>
<dbReference type="AlphaFoldDB" id="A0A8H7ZWE5"/>
<reference evidence="1 2" key="1">
    <citation type="journal article" name="Sci. Rep.">
        <title>Genome-scale phylogenetic analyses confirm Olpidium as the closest living zoosporic fungus to the non-flagellated, terrestrial fungi.</title>
        <authorList>
            <person name="Chang Y."/>
            <person name="Rochon D."/>
            <person name="Sekimoto S."/>
            <person name="Wang Y."/>
            <person name="Chovatia M."/>
            <person name="Sandor L."/>
            <person name="Salamov A."/>
            <person name="Grigoriev I.V."/>
            <person name="Stajich J.E."/>
            <person name="Spatafora J.W."/>
        </authorList>
    </citation>
    <scope>NUCLEOTIDE SEQUENCE [LARGE SCALE GENOMIC DNA]</scope>
    <source>
        <strain evidence="1">S191</strain>
    </source>
</reference>
<dbReference type="SUPFAM" id="SSF56300">
    <property type="entry name" value="Metallo-dependent phosphatases"/>
    <property type="match status" value="1"/>
</dbReference>
<gene>
    <name evidence="1" type="ORF">BJ554DRAFT_7475</name>
</gene>
<evidence type="ECO:0000313" key="2">
    <source>
        <dbReference type="Proteomes" id="UP000673691"/>
    </source>
</evidence>
<protein>
    <submittedName>
        <fullName evidence="1">Uncharacterized protein</fullName>
    </submittedName>
</protein>
<proteinExistence type="predicted"/>
<dbReference type="EMBL" id="JAEFCI010005169">
    <property type="protein sequence ID" value="KAG5460474.1"/>
    <property type="molecule type" value="Genomic_DNA"/>
</dbReference>
<keyword evidence="2" id="KW-1185">Reference proteome</keyword>
<sequence>MAGYPYTEETLGADLTKVLRASPENTSRLPASSGSPQTLLLVTHVGPSECGTCRCSGASCAGLPYIPLRAPTNDASAALRRVLSSNEFQSPQRQRNVIANIHGHTHHPWGNTALGRIRIINPFTRGIPCITFHGIAADSLSFAPRRPRLHCSPKGALCDGRFAFVNLVRDGVVDGEVEDSAVRPDGTVQRQAGSAEADTANVSRNCLSEPESADKLYWRIERIEHYTHC</sequence>